<feature type="compositionally biased region" description="Low complexity" evidence="4">
    <location>
        <begin position="269"/>
        <end position="303"/>
    </location>
</feature>
<evidence type="ECO:0000256" key="3">
    <source>
        <dbReference type="ARBA" id="ARBA00022840"/>
    </source>
</evidence>
<reference evidence="6 7" key="1">
    <citation type="submission" date="2023-12" db="EMBL/GenBank/DDBJ databases">
        <title>Blastococcus brunescens sp. nov., an actonobacterium isolated from sandstone collected in sahara desert.</title>
        <authorList>
            <person name="Gtari M."/>
            <person name="Ghodhbane F."/>
        </authorList>
    </citation>
    <scope>NUCLEOTIDE SEQUENCE [LARGE SCALE GENOMIC DNA]</scope>
    <source>
        <strain evidence="6 7">BMG 8361</strain>
    </source>
</reference>
<dbReference type="GO" id="GO:0005524">
    <property type="term" value="F:ATP binding"/>
    <property type="evidence" value="ECO:0007669"/>
    <property type="project" value="UniProtKB-KW"/>
</dbReference>
<gene>
    <name evidence="6" type="ORF">U6N30_19895</name>
</gene>
<feature type="region of interest" description="Disordered" evidence="4">
    <location>
        <begin position="260"/>
        <end position="350"/>
    </location>
</feature>
<proteinExistence type="predicted"/>
<keyword evidence="1" id="KW-0813">Transport</keyword>
<dbReference type="Gene3D" id="3.40.50.300">
    <property type="entry name" value="P-loop containing nucleotide triphosphate hydrolases"/>
    <property type="match status" value="1"/>
</dbReference>
<organism evidence="6 7">
    <name type="scientific">Blastococcus brunescens</name>
    <dbReference type="NCBI Taxonomy" id="1564165"/>
    <lineage>
        <taxon>Bacteria</taxon>
        <taxon>Bacillati</taxon>
        <taxon>Actinomycetota</taxon>
        <taxon>Actinomycetes</taxon>
        <taxon>Geodermatophilales</taxon>
        <taxon>Geodermatophilaceae</taxon>
        <taxon>Blastococcus</taxon>
    </lineage>
</organism>
<dbReference type="InterPro" id="IPR027417">
    <property type="entry name" value="P-loop_NTPase"/>
</dbReference>
<keyword evidence="3 6" id="KW-0067">ATP-binding</keyword>
<dbReference type="SUPFAM" id="SSF52540">
    <property type="entry name" value="P-loop containing nucleoside triphosphate hydrolases"/>
    <property type="match status" value="1"/>
</dbReference>
<dbReference type="InterPro" id="IPR003439">
    <property type="entry name" value="ABC_transporter-like_ATP-bd"/>
</dbReference>
<dbReference type="PROSITE" id="PS50893">
    <property type="entry name" value="ABC_TRANSPORTER_2"/>
    <property type="match status" value="1"/>
</dbReference>
<dbReference type="InterPro" id="IPR050093">
    <property type="entry name" value="ABC_SmlMolc_Importer"/>
</dbReference>
<dbReference type="Pfam" id="PF00005">
    <property type="entry name" value="ABC_tran"/>
    <property type="match status" value="1"/>
</dbReference>
<dbReference type="PANTHER" id="PTHR42781:SF4">
    <property type="entry name" value="SPERMIDINE_PUTRESCINE IMPORT ATP-BINDING PROTEIN POTA"/>
    <property type="match status" value="1"/>
</dbReference>
<evidence type="ECO:0000256" key="1">
    <source>
        <dbReference type="ARBA" id="ARBA00022448"/>
    </source>
</evidence>
<accession>A0ABZ1AWH0</accession>
<dbReference type="Proteomes" id="UP001324287">
    <property type="component" value="Chromosome"/>
</dbReference>
<dbReference type="InterPro" id="IPR003593">
    <property type="entry name" value="AAA+_ATPase"/>
</dbReference>
<evidence type="ECO:0000259" key="5">
    <source>
        <dbReference type="PROSITE" id="PS50893"/>
    </source>
</evidence>
<evidence type="ECO:0000313" key="7">
    <source>
        <dbReference type="Proteomes" id="UP001324287"/>
    </source>
</evidence>
<dbReference type="PANTHER" id="PTHR42781">
    <property type="entry name" value="SPERMIDINE/PUTRESCINE IMPORT ATP-BINDING PROTEIN POTA"/>
    <property type="match status" value="1"/>
</dbReference>
<dbReference type="SMART" id="SM00382">
    <property type="entry name" value="AAA"/>
    <property type="match status" value="1"/>
</dbReference>
<keyword evidence="7" id="KW-1185">Reference proteome</keyword>
<dbReference type="PROSITE" id="PS00211">
    <property type="entry name" value="ABC_TRANSPORTER_1"/>
    <property type="match status" value="1"/>
</dbReference>
<feature type="compositionally biased region" description="Low complexity" evidence="4">
    <location>
        <begin position="314"/>
        <end position="344"/>
    </location>
</feature>
<feature type="domain" description="ABC transporter" evidence="5">
    <location>
        <begin position="4"/>
        <end position="244"/>
    </location>
</feature>
<protein>
    <submittedName>
        <fullName evidence="6">ABC transporter ATP-binding protein</fullName>
    </submittedName>
</protein>
<dbReference type="InterPro" id="IPR017871">
    <property type="entry name" value="ABC_transporter-like_CS"/>
</dbReference>
<evidence type="ECO:0000256" key="4">
    <source>
        <dbReference type="SAM" id="MobiDB-lite"/>
    </source>
</evidence>
<name>A0ABZ1AWH0_9ACTN</name>
<keyword evidence="2" id="KW-0547">Nucleotide-binding</keyword>
<sequence length="350" mass="37539">MSDLKIEGLCKAFGEALAVRDLDLHIESGESIVLLGPSGCGKTTTLRMVAGFERPTSGLITIGGTVVAGPGTFVPPDQREVGVVFQSYALWPHMTVNDNVGFGLTVRRRRKTLDGGRASIAGRVQAALEQVQLDGLGKRYPHELSGGQQQRVALARALVTQPRVLLLDEPLSNLDTRLREDMRLAIRNIQRESGVTMIYITHDRTEALALADRIVALKTGETQQIGPPEQLYQNPRNRFVALSLGPANFIPATVQSWGTRSSSAWRPVRSSGSTRLRTSSARPATRSWSASARPTSASSAGGRTPRQPVAPSGRRCSSATRRTTSSTSTASRTPSASSSAPCARWTGARG</sequence>
<evidence type="ECO:0000256" key="2">
    <source>
        <dbReference type="ARBA" id="ARBA00022741"/>
    </source>
</evidence>
<dbReference type="EMBL" id="CP141261">
    <property type="protein sequence ID" value="WRL62286.1"/>
    <property type="molecule type" value="Genomic_DNA"/>
</dbReference>
<evidence type="ECO:0000313" key="6">
    <source>
        <dbReference type="EMBL" id="WRL62286.1"/>
    </source>
</evidence>